<feature type="domain" description="RNase H type-1" evidence="1">
    <location>
        <begin position="17"/>
        <end position="73"/>
    </location>
</feature>
<dbReference type="EMBL" id="JAZDWU010000003">
    <property type="protein sequence ID" value="KAL0007780.1"/>
    <property type="molecule type" value="Genomic_DNA"/>
</dbReference>
<reference evidence="2 3" key="1">
    <citation type="submission" date="2024-01" db="EMBL/GenBank/DDBJ databases">
        <title>A telomere-to-telomere, gap-free genome of sweet tea (Lithocarpus litseifolius).</title>
        <authorList>
            <person name="Zhou J."/>
        </authorList>
    </citation>
    <scope>NUCLEOTIDE SEQUENCE [LARGE SCALE GENOMIC DNA]</scope>
    <source>
        <strain evidence="2">Zhou-2022a</strain>
        <tissue evidence="2">Leaf</tissue>
    </source>
</reference>
<organism evidence="2 3">
    <name type="scientific">Lithocarpus litseifolius</name>
    <dbReference type="NCBI Taxonomy" id="425828"/>
    <lineage>
        <taxon>Eukaryota</taxon>
        <taxon>Viridiplantae</taxon>
        <taxon>Streptophyta</taxon>
        <taxon>Embryophyta</taxon>
        <taxon>Tracheophyta</taxon>
        <taxon>Spermatophyta</taxon>
        <taxon>Magnoliopsida</taxon>
        <taxon>eudicotyledons</taxon>
        <taxon>Gunneridae</taxon>
        <taxon>Pentapetalae</taxon>
        <taxon>rosids</taxon>
        <taxon>fabids</taxon>
        <taxon>Fagales</taxon>
        <taxon>Fagaceae</taxon>
        <taxon>Lithocarpus</taxon>
    </lineage>
</organism>
<dbReference type="GO" id="GO:0004523">
    <property type="term" value="F:RNA-DNA hybrid ribonuclease activity"/>
    <property type="evidence" value="ECO:0007669"/>
    <property type="project" value="InterPro"/>
</dbReference>
<dbReference type="Proteomes" id="UP001459277">
    <property type="component" value="Unassembled WGS sequence"/>
</dbReference>
<name>A0AAW2DF08_9ROSI</name>
<dbReference type="Pfam" id="PF13456">
    <property type="entry name" value="RVT_3"/>
    <property type="match status" value="1"/>
</dbReference>
<sequence length="77" mass="8473">MKPSSNNLDFAIFFISCRKALEFAIDASFSELVNEGDNANVMKFISSTGVNQSRLGHIIEDIQSLAHGLRWVNVSAV</sequence>
<dbReference type="GO" id="GO:0003676">
    <property type="term" value="F:nucleic acid binding"/>
    <property type="evidence" value="ECO:0007669"/>
    <property type="project" value="InterPro"/>
</dbReference>
<accession>A0AAW2DF08</accession>
<keyword evidence="3" id="KW-1185">Reference proteome</keyword>
<evidence type="ECO:0000313" key="2">
    <source>
        <dbReference type="EMBL" id="KAL0007780.1"/>
    </source>
</evidence>
<proteinExistence type="predicted"/>
<evidence type="ECO:0000313" key="3">
    <source>
        <dbReference type="Proteomes" id="UP001459277"/>
    </source>
</evidence>
<protein>
    <recommendedName>
        <fullName evidence="1">RNase H type-1 domain-containing protein</fullName>
    </recommendedName>
</protein>
<comment type="caution">
    <text evidence="2">The sequence shown here is derived from an EMBL/GenBank/DDBJ whole genome shotgun (WGS) entry which is preliminary data.</text>
</comment>
<dbReference type="AlphaFoldDB" id="A0AAW2DF08"/>
<gene>
    <name evidence="2" type="ORF">SO802_009282</name>
</gene>
<dbReference type="InterPro" id="IPR002156">
    <property type="entry name" value="RNaseH_domain"/>
</dbReference>
<evidence type="ECO:0000259" key="1">
    <source>
        <dbReference type="Pfam" id="PF13456"/>
    </source>
</evidence>